<protein>
    <recommendedName>
        <fullName evidence="4">Mos1 transposase HTH domain-containing protein</fullName>
    </recommendedName>
</protein>
<keyword evidence="3" id="KW-1185">Reference proteome</keyword>
<accession>A0A4Y2VN45</accession>
<dbReference type="PANTHER" id="PTHR46060:SF1">
    <property type="entry name" value="MARINER MOS1 TRANSPOSASE-LIKE PROTEIN"/>
    <property type="match status" value="1"/>
</dbReference>
<dbReference type="EMBL" id="BGPR01048107">
    <property type="protein sequence ID" value="GBO25120.1"/>
    <property type="molecule type" value="Genomic_DNA"/>
</dbReference>
<gene>
    <name evidence="1" type="ORF">AVEN_48456_1</name>
    <name evidence="2" type="ORF">AVEN_88353_1</name>
</gene>
<dbReference type="AlphaFoldDB" id="A0A4Y2VN45"/>
<proteinExistence type="predicted"/>
<comment type="caution">
    <text evidence="1">The sequence shown here is derived from an EMBL/GenBank/DDBJ whole genome shotgun (WGS) entry which is preliminary data.</text>
</comment>
<evidence type="ECO:0000313" key="3">
    <source>
        <dbReference type="Proteomes" id="UP000499080"/>
    </source>
</evidence>
<dbReference type="InterPro" id="IPR052709">
    <property type="entry name" value="Transposase-MT_Hybrid"/>
</dbReference>
<name>A0A4Y2VN45_ARAVE</name>
<evidence type="ECO:0000313" key="1">
    <source>
        <dbReference type="EMBL" id="GBO25120.1"/>
    </source>
</evidence>
<dbReference type="PANTHER" id="PTHR46060">
    <property type="entry name" value="MARINER MOS1 TRANSPOSASE-LIKE PROTEIN"/>
    <property type="match status" value="1"/>
</dbReference>
<dbReference type="EMBL" id="BGPR01048108">
    <property type="protein sequence ID" value="GBO25121.1"/>
    <property type="molecule type" value="Genomic_DNA"/>
</dbReference>
<organism evidence="1 3">
    <name type="scientific">Araneus ventricosus</name>
    <name type="common">Orbweaver spider</name>
    <name type="synonym">Epeira ventricosa</name>
    <dbReference type="NCBI Taxonomy" id="182803"/>
    <lineage>
        <taxon>Eukaryota</taxon>
        <taxon>Metazoa</taxon>
        <taxon>Ecdysozoa</taxon>
        <taxon>Arthropoda</taxon>
        <taxon>Chelicerata</taxon>
        <taxon>Arachnida</taxon>
        <taxon>Araneae</taxon>
        <taxon>Araneomorphae</taxon>
        <taxon>Entelegynae</taxon>
        <taxon>Araneoidea</taxon>
        <taxon>Araneidae</taxon>
        <taxon>Araneus</taxon>
    </lineage>
</organism>
<evidence type="ECO:0008006" key="4">
    <source>
        <dbReference type="Google" id="ProtNLM"/>
    </source>
</evidence>
<dbReference type="Proteomes" id="UP000499080">
    <property type="component" value="Unassembled WGS sequence"/>
</dbReference>
<sequence>MSRQLQVGYKLEMLAVVRFLCAKRCNCTEMYRQLHEVDGENAMSRHAMGKWCNMFENGRTDTDNVEGEERRSTATNSEIAARVNERILANRLVAADEIANKLSIFHMEVYVSLLSSILNSVKFELNSTAGTQHIGRWTEILPSVRIQTYAMSQKFFK</sequence>
<evidence type="ECO:0000313" key="2">
    <source>
        <dbReference type="EMBL" id="GBO25121.1"/>
    </source>
</evidence>
<reference evidence="1 3" key="1">
    <citation type="journal article" date="2019" name="Sci. Rep.">
        <title>Orb-weaving spider Araneus ventricosus genome elucidates the spidroin gene catalogue.</title>
        <authorList>
            <person name="Kono N."/>
            <person name="Nakamura H."/>
            <person name="Ohtoshi R."/>
            <person name="Moran D.A.P."/>
            <person name="Shinohara A."/>
            <person name="Yoshida Y."/>
            <person name="Fujiwara M."/>
            <person name="Mori M."/>
            <person name="Tomita M."/>
            <person name="Arakawa K."/>
        </authorList>
    </citation>
    <scope>NUCLEOTIDE SEQUENCE [LARGE SCALE GENOMIC DNA]</scope>
</reference>